<dbReference type="AlphaFoldDB" id="B3JNG8"/>
<evidence type="ECO:0000259" key="9">
    <source>
        <dbReference type="Pfam" id="PF12323"/>
    </source>
</evidence>
<keyword evidence="6" id="KW-0233">DNA recombination</keyword>
<dbReference type="HOGENOM" id="CLU_032903_0_2_10"/>
<keyword evidence="5" id="KW-0238">DNA-binding</keyword>
<dbReference type="GO" id="GO:0003677">
    <property type="term" value="F:DNA binding"/>
    <property type="evidence" value="ECO:0007669"/>
    <property type="project" value="UniProtKB-KW"/>
</dbReference>
<dbReference type="InterPro" id="IPR001959">
    <property type="entry name" value="Transposase"/>
</dbReference>
<organism evidence="10 11">
    <name type="scientific">Phocaeicola coprocola DSM 17136</name>
    <dbReference type="NCBI Taxonomy" id="470145"/>
    <lineage>
        <taxon>Bacteria</taxon>
        <taxon>Pseudomonadati</taxon>
        <taxon>Bacteroidota</taxon>
        <taxon>Bacteroidia</taxon>
        <taxon>Bacteroidales</taxon>
        <taxon>Bacteroidaceae</taxon>
        <taxon>Phocaeicola</taxon>
    </lineage>
</organism>
<comment type="similarity">
    <text evidence="1">In the C-terminal section; belongs to the transposase 35 family.</text>
</comment>
<keyword evidence="3" id="KW-0479">Metal-binding</keyword>
<dbReference type="GO" id="GO:0046872">
    <property type="term" value="F:metal ion binding"/>
    <property type="evidence" value="ECO:0007669"/>
    <property type="project" value="UniProtKB-KW"/>
</dbReference>
<evidence type="ECO:0000256" key="4">
    <source>
        <dbReference type="ARBA" id="ARBA00022833"/>
    </source>
</evidence>
<evidence type="ECO:0000259" key="7">
    <source>
        <dbReference type="Pfam" id="PF01385"/>
    </source>
</evidence>
<gene>
    <name evidence="10" type="ORF">BACCOP_03481</name>
</gene>
<dbReference type="RefSeq" id="WP_007570894.1">
    <property type="nucleotide sequence ID" value="NZ_DS981505.1"/>
</dbReference>
<dbReference type="Pfam" id="PF01385">
    <property type="entry name" value="OrfB_IS605"/>
    <property type="match status" value="1"/>
</dbReference>
<dbReference type="Pfam" id="PF07282">
    <property type="entry name" value="Cas12f1-like_TNB"/>
    <property type="match status" value="1"/>
</dbReference>
<dbReference type="NCBIfam" id="TIGR01766">
    <property type="entry name" value="IS200/IS605 family accessory protein TnpB-like domain"/>
    <property type="match status" value="1"/>
</dbReference>
<dbReference type="GO" id="GO:0006310">
    <property type="term" value="P:DNA recombination"/>
    <property type="evidence" value="ECO:0007669"/>
    <property type="project" value="UniProtKB-KW"/>
</dbReference>
<dbReference type="EMBL" id="ABIY02000118">
    <property type="protein sequence ID" value="EDU99383.1"/>
    <property type="molecule type" value="Genomic_DNA"/>
</dbReference>
<dbReference type="GO" id="GO:0032196">
    <property type="term" value="P:transposition"/>
    <property type="evidence" value="ECO:0007669"/>
    <property type="project" value="UniProtKB-KW"/>
</dbReference>
<evidence type="ECO:0000256" key="1">
    <source>
        <dbReference type="ARBA" id="ARBA00008761"/>
    </source>
</evidence>
<reference evidence="10 11" key="1">
    <citation type="submission" date="2008-04" db="EMBL/GenBank/DDBJ databases">
        <title>Draft genome sequence of Bacteroides coprocola (DSM 17136).</title>
        <authorList>
            <person name="Sudarsanam P."/>
            <person name="Ley R."/>
            <person name="Guruge J."/>
            <person name="Turnbaugh P.J."/>
            <person name="Mahowald M."/>
            <person name="Liep D."/>
            <person name="Gordon J."/>
        </authorList>
    </citation>
    <scope>NUCLEOTIDE SEQUENCE [LARGE SCALE GENOMIC DNA]</scope>
    <source>
        <strain evidence="10 11">DSM 17136</strain>
    </source>
</reference>
<proteinExistence type="inferred from homology"/>
<name>B3JNG8_9BACT</name>
<protein>
    <submittedName>
        <fullName evidence="10">Transposase, IS605 OrfB family</fullName>
    </submittedName>
</protein>
<feature type="domain" description="Cas12f1-like TNB" evidence="8">
    <location>
        <begin position="329"/>
        <end position="396"/>
    </location>
</feature>
<keyword evidence="4" id="KW-0862">Zinc</keyword>
<dbReference type="Proteomes" id="UP000003146">
    <property type="component" value="Unassembled WGS sequence"/>
</dbReference>
<evidence type="ECO:0000259" key="8">
    <source>
        <dbReference type="Pfam" id="PF07282"/>
    </source>
</evidence>
<dbReference type="InterPro" id="IPR021027">
    <property type="entry name" value="Transposase_put_HTH"/>
</dbReference>
<dbReference type="GeneID" id="79858273"/>
<dbReference type="InterPro" id="IPR010095">
    <property type="entry name" value="Cas12f1-like_TNB"/>
</dbReference>
<dbReference type="eggNOG" id="COG0675">
    <property type="taxonomic scope" value="Bacteria"/>
</dbReference>
<dbReference type="STRING" id="470145.BACCOP_03481"/>
<reference evidence="10 11" key="2">
    <citation type="submission" date="2008-04" db="EMBL/GenBank/DDBJ databases">
        <authorList>
            <person name="Fulton L."/>
            <person name="Clifton S."/>
            <person name="Fulton B."/>
            <person name="Xu J."/>
            <person name="Minx P."/>
            <person name="Pepin K.H."/>
            <person name="Johnson M."/>
            <person name="Thiruvilangam P."/>
            <person name="Bhonagiri V."/>
            <person name="Nash W.E."/>
            <person name="Mardis E.R."/>
            <person name="Wilson R.K."/>
        </authorList>
    </citation>
    <scope>NUCLEOTIDE SEQUENCE [LARGE SCALE GENOMIC DNA]</scope>
    <source>
        <strain evidence="10 11">DSM 17136</strain>
    </source>
</reference>
<accession>B3JNG8</accession>
<dbReference type="NCBIfam" id="NF040570">
    <property type="entry name" value="guided_TnpB"/>
    <property type="match status" value="1"/>
</dbReference>
<feature type="domain" description="Transposase putative helix-turn-helix" evidence="9">
    <location>
        <begin position="1"/>
        <end position="47"/>
    </location>
</feature>
<evidence type="ECO:0000313" key="10">
    <source>
        <dbReference type="EMBL" id="EDU99383.1"/>
    </source>
</evidence>
<keyword evidence="2" id="KW-0815">Transposition</keyword>
<evidence type="ECO:0000256" key="5">
    <source>
        <dbReference type="ARBA" id="ARBA00023125"/>
    </source>
</evidence>
<comment type="caution">
    <text evidence="10">The sequence shown here is derived from an EMBL/GenBank/DDBJ whole genome shotgun (WGS) entry which is preliminary data.</text>
</comment>
<evidence type="ECO:0000313" key="11">
    <source>
        <dbReference type="Proteomes" id="UP000003146"/>
    </source>
</evidence>
<evidence type="ECO:0000256" key="2">
    <source>
        <dbReference type="ARBA" id="ARBA00022578"/>
    </source>
</evidence>
<evidence type="ECO:0000256" key="6">
    <source>
        <dbReference type="ARBA" id="ARBA00023172"/>
    </source>
</evidence>
<sequence length="442" mass="50503">MITISHKIELVPNNKQKSYFRKAFGCARLAYNWGLAEWQRRYKEGDKVDAYGLKKAFNAIKKEEFPFVVEVTKYATQQPFINLGKAFKKFFEDLKKGIVSYPQFKRKKDNEGSFYIGGDQVSLSDTNRNSKAFRKIPHNGKQKHQYLKVPNLGWVKMTERLRFIGKINGVVISQQGNKYFASFSVQATEDEYKRTHPNADTDKGVRMAGIDLGIKSALILSGGVAVENPKPLKKNLRKIKKISRQLDKRVHARNKQERLEGKKKSNNYRKLSVRLSNAQRKVANIRRDFTQKVTTILTTHYAHIALEDLNVKGMVRNHRLAQSVSDVAFGELCRQIEYKSLLNGVKVLKADRFYPSSKTCSVCGHIKQDLRLSDRIYHCAKCGAIIDRDYNASLNLLSLIIKKQIGADYPESTPEDLTALLSRFVRNGIATSKVETGRQHKL</sequence>
<feature type="domain" description="Probable transposase IS891/IS1136/IS1341" evidence="7">
    <location>
        <begin position="199"/>
        <end position="317"/>
    </location>
</feature>
<dbReference type="Pfam" id="PF12323">
    <property type="entry name" value="HTH_OrfB_IS605"/>
    <property type="match status" value="1"/>
</dbReference>
<evidence type="ECO:0000256" key="3">
    <source>
        <dbReference type="ARBA" id="ARBA00022723"/>
    </source>
</evidence>